<feature type="coiled-coil region" evidence="5">
    <location>
        <begin position="25"/>
        <end position="59"/>
    </location>
</feature>
<evidence type="ECO:0000259" key="7">
    <source>
        <dbReference type="Pfam" id="PF03920"/>
    </source>
</evidence>
<feature type="compositionally biased region" description="Polar residues" evidence="6">
    <location>
        <begin position="206"/>
        <end position="219"/>
    </location>
</feature>
<accession>A0A818U075</accession>
<feature type="domain" description="Groucho/TLE N-terminal Q-rich" evidence="7">
    <location>
        <begin position="18"/>
        <end position="130"/>
    </location>
</feature>
<dbReference type="PANTHER" id="PTHR10814:SF21">
    <property type="entry name" value="PROTEIN GROUCHO"/>
    <property type="match status" value="1"/>
</dbReference>
<comment type="caution">
    <text evidence="8">The sequence shown here is derived from an EMBL/GenBank/DDBJ whole genome shotgun (WGS) entry which is preliminary data.</text>
</comment>
<evidence type="ECO:0000256" key="6">
    <source>
        <dbReference type="SAM" id="MobiDB-lite"/>
    </source>
</evidence>
<feature type="compositionally biased region" description="Basic and acidic residues" evidence="6">
    <location>
        <begin position="343"/>
        <end position="353"/>
    </location>
</feature>
<dbReference type="InterPro" id="IPR001680">
    <property type="entry name" value="WD40_rpt"/>
</dbReference>
<organism evidence="8 9">
    <name type="scientific">Rotaria sordida</name>
    <dbReference type="NCBI Taxonomy" id="392033"/>
    <lineage>
        <taxon>Eukaryota</taxon>
        <taxon>Metazoa</taxon>
        <taxon>Spiralia</taxon>
        <taxon>Gnathifera</taxon>
        <taxon>Rotifera</taxon>
        <taxon>Eurotatoria</taxon>
        <taxon>Bdelloidea</taxon>
        <taxon>Philodinida</taxon>
        <taxon>Philodinidae</taxon>
        <taxon>Rotaria</taxon>
    </lineage>
</organism>
<dbReference type="Gene3D" id="2.130.10.10">
    <property type="entry name" value="YVTN repeat-like/Quinoprotein amine dehydrogenase"/>
    <property type="match status" value="1"/>
</dbReference>
<feature type="compositionally biased region" description="Low complexity" evidence="6">
    <location>
        <begin position="227"/>
        <end position="240"/>
    </location>
</feature>
<feature type="compositionally biased region" description="Low complexity" evidence="6">
    <location>
        <begin position="494"/>
        <end position="507"/>
    </location>
</feature>
<dbReference type="Pfam" id="PF00400">
    <property type="entry name" value="WD40"/>
    <property type="match status" value="3"/>
</dbReference>
<evidence type="ECO:0000313" key="8">
    <source>
        <dbReference type="EMBL" id="CAF3691250.1"/>
    </source>
</evidence>
<dbReference type="InterPro" id="IPR036322">
    <property type="entry name" value="WD40_repeat_dom_sf"/>
</dbReference>
<dbReference type="SUPFAM" id="SSF50978">
    <property type="entry name" value="WD40 repeat-like"/>
    <property type="match status" value="1"/>
</dbReference>
<dbReference type="EMBL" id="CAJOAX010001160">
    <property type="protein sequence ID" value="CAF3691250.1"/>
    <property type="molecule type" value="Genomic_DNA"/>
</dbReference>
<evidence type="ECO:0000256" key="5">
    <source>
        <dbReference type="SAM" id="Coils"/>
    </source>
</evidence>
<keyword evidence="5" id="KW-0175">Coiled coil</keyword>
<comment type="similarity">
    <text evidence="2">Belongs to the WD repeat Groucho/TLE family.</text>
</comment>
<dbReference type="InterPro" id="IPR005617">
    <property type="entry name" value="Groucho/TLE_N"/>
</dbReference>
<comment type="subcellular location">
    <subcellularLocation>
        <location evidence="1">Nucleus</location>
    </subcellularLocation>
</comment>
<dbReference type="InterPro" id="IPR009146">
    <property type="entry name" value="Groucho_enhance"/>
</dbReference>
<feature type="compositionally biased region" description="Polar residues" evidence="6">
    <location>
        <begin position="307"/>
        <end position="326"/>
    </location>
</feature>
<dbReference type="InterPro" id="IPR015943">
    <property type="entry name" value="WD40/YVTN_repeat-like_dom_sf"/>
</dbReference>
<name>A0A818U075_9BILA</name>
<feature type="compositionally biased region" description="Polar residues" evidence="6">
    <location>
        <begin position="252"/>
        <end position="263"/>
    </location>
</feature>
<dbReference type="Pfam" id="PF03920">
    <property type="entry name" value="TLE_N"/>
    <property type="match status" value="1"/>
</dbReference>
<feature type="region of interest" description="Disordered" evidence="6">
    <location>
        <begin position="648"/>
        <end position="675"/>
    </location>
</feature>
<dbReference type="GO" id="GO:0003714">
    <property type="term" value="F:transcription corepressor activity"/>
    <property type="evidence" value="ECO:0007669"/>
    <property type="project" value="TreeGrafter"/>
</dbReference>
<feature type="compositionally biased region" description="Gly residues" evidence="6">
    <location>
        <begin position="394"/>
        <end position="403"/>
    </location>
</feature>
<reference evidence="8" key="1">
    <citation type="submission" date="2021-02" db="EMBL/GenBank/DDBJ databases">
        <authorList>
            <person name="Nowell W R."/>
        </authorList>
    </citation>
    <scope>NUCLEOTIDE SEQUENCE</scope>
</reference>
<dbReference type="GO" id="GO:0005667">
    <property type="term" value="C:transcription regulator complex"/>
    <property type="evidence" value="ECO:0007669"/>
    <property type="project" value="TreeGrafter"/>
</dbReference>
<feature type="region of interest" description="Disordered" evidence="6">
    <location>
        <begin position="225"/>
        <end position="403"/>
    </location>
</feature>
<evidence type="ECO:0000256" key="3">
    <source>
        <dbReference type="ARBA" id="ARBA00023242"/>
    </source>
</evidence>
<feature type="region of interest" description="Disordered" evidence="6">
    <location>
        <begin position="201"/>
        <end position="220"/>
    </location>
</feature>
<dbReference type="GO" id="GO:0005634">
    <property type="term" value="C:nucleus"/>
    <property type="evidence" value="ECO:0007669"/>
    <property type="project" value="UniProtKB-SubCell"/>
</dbReference>
<dbReference type="Proteomes" id="UP000663823">
    <property type="component" value="Unassembled WGS sequence"/>
</dbReference>
<dbReference type="SMART" id="SM00320">
    <property type="entry name" value="WD40"/>
    <property type="match status" value="6"/>
</dbReference>
<dbReference type="AlphaFoldDB" id="A0A818U075"/>
<proteinExistence type="inferred from homology"/>
<feature type="compositionally biased region" description="Polar residues" evidence="6">
    <location>
        <begin position="381"/>
        <end position="391"/>
    </location>
</feature>
<keyword evidence="3" id="KW-0539">Nucleus</keyword>
<evidence type="ECO:0000256" key="2">
    <source>
        <dbReference type="ARBA" id="ARBA00005969"/>
    </source>
</evidence>
<evidence type="ECO:0000256" key="1">
    <source>
        <dbReference type="ARBA" id="ARBA00004123"/>
    </source>
</evidence>
<dbReference type="PROSITE" id="PS50082">
    <property type="entry name" value="WD_REPEATS_2"/>
    <property type="match status" value="1"/>
</dbReference>
<keyword evidence="4" id="KW-0853">WD repeat</keyword>
<evidence type="ECO:0000313" key="9">
    <source>
        <dbReference type="Proteomes" id="UP000663823"/>
    </source>
</evidence>
<protein>
    <recommendedName>
        <fullName evidence="7">Groucho/TLE N-terminal Q-rich domain-containing protein</fullName>
    </recommendedName>
</protein>
<feature type="region of interest" description="Disordered" evidence="6">
    <location>
        <begin position="970"/>
        <end position="1032"/>
    </location>
</feature>
<feature type="region of interest" description="Disordered" evidence="6">
    <location>
        <begin position="494"/>
        <end position="514"/>
    </location>
</feature>
<feature type="repeat" description="WD" evidence="4">
    <location>
        <begin position="723"/>
        <end position="758"/>
    </location>
</feature>
<dbReference type="PROSITE" id="PS50294">
    <property type="entry name" value="WD_REPEATS_REGION"/>
    <property type="match status" value="1"/>
</dbReference>
<gene>
    <name evidence="8" type="ORF">OTI717_LOCUS11895</name>
</gene>
<feature type="region of interest" description="Disordered" evidence="6">
    <location>
        <begin position="137"/>
        <end position="179"/>
    </location>
</feature>
<evidence type="ECO:0000256" key="4">
    <source>
        <dbReference type="PROSITE-ProRule" id="PRU00221"/>
    </source>
</evidence>
<dbReference type="GO" id="GO:0090090">
    <property type="term" value="P:negative regulation of canonical Wnt signaling pathway"/>
    <property type="evidence" value="ECO:0007669"/>
    <property type="project" value="TreeGrafter"/>
</dbReference>
<sequence>MFNNSNGNNRSTTGGSYDFSVNDVCDRLEKEFTHMQGERAQLRIECEKLNAEKNEVQRQYCLYYEMAYRLSYEMHKQTEITKRLIALLHQIIPYLTPEQQSHALPALERAKQVTMNDLNSVIQQQFHAQATALALATASNPSGPGGGMQQLSGGVPGLGSAPHLQLPGPPGLPGAGSGLPPGMLNYTSVLSSLASQYAPGLKEESGSSMSKENASSPRANNIDLLATKNSSSSRSSTNGKSSKHRPSSTSSNISKPIKQSTAESDGERSESDLVIDTSVGGNQKHINGSSHMGSGLLLPNGIKSEINDNTTGSGSVPGNESMSATPPVSAPNGGGSSSRSRRDRSPMSDKDSSQRGSSSSAIKKERNTPQPNKAMTPITGGPSNVVSSQMQPGGPLGVPPGFGGGRLPPSAAFGFNPGPFSSPEALAAAAAFGALGPHHANALNPFGPFGHPFASPEVAQAMAMAAQHQHVQQMAQAQAAAAAAAQATAVAAAQRQQQQQQQQQQQHGPNNHHNQFLNQAYSYFTTSDAQGNPVTTPVNMTPEALTGSNIPTSARELATLMHGEVVCAVTISEPSKRVYTGGKGCVKVWDLKQTGTIRTPLSYFKCLNDDSYIRFCKLLSDDRTLIVGGEANIISICDLSAVTGGSASNTRSSTPNSNASSPPSSNHPPSSTSPRIKGELKLNAPACYALALGPSDSKLCYCCCSDGSVAIYDIHNQSLVKTFVGHTDGTSCIDIAPDGRTMWTGGLDNTVRCWDLRNDYAPLQTYEFDSQIFTLGYCPTGEWLAVGMESSTVELINISSAMSNATSPSMKKTHDKYTLSLHESCVLALKFAHQGKWFISAGKDNYIHCCRTPTGLLLFQSKESSSVLCCDISADDRYILTDYTNTITHRTCSPLSYHDQIPSPPPVTPRRHRRLEDLIITYASNYYAAYPCQTSHLSSQAPPLLAPRRIYQQSEDNGIYCDLFNLLERPSPSPSPVKQRRKYALNDHQPRRRHPSLAYKNAHAKMKDINERKRHHYQEQPSSYNKEKKCQEDELSSIQQYDRLKENAKNNNCIYKRHLPSKGFFRRVARNYFCMPMTVANAEFSN</sequence>
<dbReference type="PANTHER" id="PTHR10814">
    <property type="entry name" value="TRANSDUCIN-LIKE ENHANCER PROTEIN"/>
    <property type="match status" value="1"/>
</dbReference>
<feature type="compositionally biased region" description="Polar residues" evidence="6">
    <location>
        <begin position="279"/>
        <end position="292"/>
    </location>
</feature>